<dbReference type="InterPro" id="IPR020449">
    <property type="entry name" value="Tscrpt_reg_AraC-type_HTH"/>
</dbReference>
<dbReference type="SMART" id="SM00342">
    <property type="entry name" value="HTH_ARAC"/>
    <property type="match status" value="1"/>
</dbReference>
<evidence type="ECO:0000256" key="3">
    <source>
        <dbReference type="ARBA" id="ARBA00023163"/>
    </source>
</evidence>
<evidence type="ECO:0000259" key="4">
    <source>
        <dbReference type="PROSITE" id="PS01124"/>
    </source>
</evidence>
<dbReference type="OrthoDB" id="9789899at2"/>
<reference evidence="5 6" key="1">
    <citation type="submission" date="2018-04" db="EMBL/GenBank/DDBJ databases">
        <title>Denitrifier Microvirgula.</title>
        <authorList>
            <person name="Anderson E."/>
            <person name="Jang J."/>
            <person name="Ishii S."/>
        </authorList>
    </citation>
    <scope>NUCLEOTIDE SEQUENCE [LARGE SCALE GENOMIC DNA]</scope>
    <source>
        <strain evidence="5 6">BE2.4</strain>
    </source>
</reference>
<accession>A0A2S0PCK4</accession>
<dbReference type="GO" id="GO:0003700">
    <property type="term" value="F:DNA-binding transcription factor activity"/>
    <property type="evidence" value="ECO:0007669"/>
    <property type="project" value="InterPro"/>
</dbReference>
<dbReference type="PANTHER" id="PTHR43280:SF2">
    <property type="entry name" value="HTH-TYPE TRANSCRIPTIONAL REGULATOR EXSA"/>
    <property type="match status" value="1"/>
</dbReference>
<dbReference type="Proteomes" id="UP000244173">
    <property type="component" value="Chromosome"/>
</dbReference>
<dbReference type="SUPFAM" id="SSF46689">
    <property type="entry name" value="Homeodomain-like"/>
    <property type="match status" value="2"/>
</dbReference>
<keyword evidence="6" id="KW-1185">Reference proteome</keyword>
<dbReference type="PANTHER" id="PTHR43280">
    <property type="entry name" value="ARAC-FAMILY TRANSCRIPTIONAL REGULATOR"/>
    <property type="match status" value="1"/>
</dbReference>
<dbReference type="GO" id="GO:0043565">
    <property type="term" value="F:sequence-specific DNA binding"/>
    <property type="evidence" value="ECO:0007669"/>
    <property type="project" value="InterPro"/>
</dbReference>
<dbReference type="PROSITE" id="PS01124">
    <property type="entry name" value="HTH_ARAC_FAMILY_2"/>
    <property type="match status" value="1"/>
</dbReference>
<proteinExistence type="predicted"/>
<evidence type="ECO:0000313" key="6">
    <source>
        <dbReference type="Proteomes" id="UP000244173"/>
    </source>
</evidence>
<dbReference type="PRINTS" id="PR00032">
    <property type="entry name" value="HTHARAC"/>
</dbReference>
<organism evidence="5 6">
    <name type="scientific">Microvirgula aerodenitrificans</name>
    <dbReference type="NCBI Taxonomy" id="57480"/>
    <lineage>
        <taxon>Bacteria</taxon>
        <taxon>Pseudomonadati</taxon>
        <taxon>Pseudomonadota</taxon>
        <taxon>Betaproteobacteria</taxon>
        <taxon>Neisseriales</taxon>
        <taxon>Aquaspirillaceae</taxon>
        <taxon>Microvirgula</taxon>
    </lineage>
</organism>
<evidence type="ECO:0000313" key="5">
    <source>
        <dbReference type="EMBL" id="AVY95114.1"/>
    </source>
</evidence>
<evidence type="ECO:0000256" key="2">
    <source>
        <dbReference type="ARBA" id="ARBA00023125"/>
    </source>
</evidence>
<protein>
    <recommendedName>
        <fullName evidence="4">HTH araC/xylS-type domain-containing protein</fullName>
    </recommendedName>
</protein>
<sequence>MPYTRPIRQFYQDGFYGVLFEGEAARHCRAEFATLDNVFHMAHLLTALRIMSGLALAPARRRLSVDIAQPPDRREIELCQTIAEHIRNGLGGELDIDSTAAMVHMSPSNFCRFFKRYFGQPFYAYVLGKRFEAACYLLDSSPRSIQDIADRLGFHSASHFAMTFKRRQGLTPGQYRRKQGVARAC</sequence>
<evidence type="ECO:0000256" key="1">
    <source>
        <dbReference type="ARBA" id="ARBA00023015"/>
    </source>
</evidence>
<dbReference type="InterPro" id="IPR009057">
    <property type="entry name" value="Homeodomain-like_sf"/>
</dbReference>
<dbReference type="Gene3D" id="1.10.10.60">
    <property type="entry name" value="Homeodomain-like"/>
    <property type="match status" value="2"/>
</dbReference>
<keyword evidence="3" id="KW-0804">Transcription</keyword>
<feature type="domain" description="HTH araC/xylS-type" evidence="4">
    <location>
        <begin position="80"/>
        <end position="178"/>
    </location>
</feature>
<dbReference type="InterPro" id="IPR018060">
    <property type="entry name" value="HTH_AraC"/>
</dbReference>
<name>A0A2S0PCK4_9NEIS</name>
<keyword evidence="2" id="KW-0238">DNA-binding</keyword>
<dbReference type="RefSeq" id="WP_107889759.1">
    <property type="nucleotide sequence ID" value="NZ_CP028519.1"/>
</dbReference>
<dbReference type="STRING" id="1122240.GCA_000620105_01392"/>
<dbReference type="KEGG" id="maer:DAI18_14490"/>
<dbReference type="Pfam" id="PF12833">
    <property type="entry name" value="HTH_18"/>
    <property type="match status" value="1"/>
</dbReference>
<dbReference type="AlphaFoldDB" id="A0A2S0PCK4"/>
<dbReference type="EMBL" id="CP028519">
    <property type="protein sequence ID" value="AVY95114.1"/>
    <property type="molecule type" value="Genomic_DNA"/>
</dbReference>
<gene>
    <name evidence="5" type="ORF">DAI18_14490</name>
</gene>
<keyword evidence="1" id="KW-0805">Transcription regulation</keyword>